<comment type="caution">
    <text evidence="2">The sequence shown here is derived from an EMBL/GenBank/DDBJ whole genome shotgun (WGS) entry which is preliminary data.</text>
</comment>
<dbReference type="EMBL" id="MLJW01000527">
    <property type="protein sequence ID" value="OIQ85708.1"/>
    <property type="molecule type" value="Genomic_DNA"/>
</dbReference>
<gene>
    <name evidence="2" type="primary">macA_26</name>
    <name evidence="2" type="ORF">GALL_324570</name>
</gene>
<dbReference type="InterPro" id="IPR006143">
    <property type="entry name" value="RND_pump_MFP"/>
</dbReference>
<dbReference type="Gene3D" id="2.40.50.100">
    <property type="match status" value="1"/>
</dbReference>
<reference evidence="2" key="1">
    <citation type="submission" date="2016-10" db="EMBL/GenBank/DDBJ databases">
        <title>Sequence of Gallionella enrichment culture.</title>
        <authorList>
            <person name="Poehlein A."/>
            <person name="Muehling M."/>
            <person name="Daniel R."/>
        </authorList>
    </citation>
    <scope>NUCLEOTIDE SEQUENCE</scope>
</reference>
<accession>A0A1J5R178</accession>
<dbReference type="AlphaFoldDB" id="A0A1J5R178"/>
<evidence type="ECO:0000259" key="1">
    <source>
        <dbReference type="Pfam" id="PF25954"/>
    </source>
</evidence>
<dbReference type="Gene3D" id="2.40.30.170">
    <property type="match status" value="1"/>
</dbReference>
<dbReference type="InterPro" id="IPR058792">
    <property type="entry name" value="Beta-barrel_RND_2"/>
</dbReference>
<feature type="domain" description="CusB-like beta-barrel" evidence="1">
    <location>
        <begin position="266"/>
        <end position="335"/>
    </location>
</feature>
<dbReference type="SUPFAM" id="SSF111369">
    <property type="entry name" value="HlyD-like secretion proteins"/>
    <property type="match status" value="1"/>
</dbReference>
<dbReference type="GO" id="GO:0015562">
    <property type="term" value="F:efflux transmembrane transporter activity"/>
    <property type="evidence" value="ECO:0007669"/>
    <property type="project" value="TreeGrafter"/>
</dbReference>
<protein>
    <submittedName>
        <fullName evidence="2">Macrolide export protein MacA</fullName>
    </submittedName>
</protein>
<dbReference type="PANTHER" id="PTHR30469">
    <property type="entry name" value="MULTIDRUG RESISTANCE PROTEIN MDTA"/>
    <property type="match status" value="1"/>
</dbReference>
<dbReference type="Gene3D" id="2.40.420.20">
    <property type="match status" value="1"/>
</dbReference>
<name>A0A1J5R178_9ZZZZ</name>
<dbReference type="Gene3D" id="1.10.287.470">
    <property type="entry name" value="Helix hairpin bin"/>
    <property type="match status" value="1"/>
</dbReference>
<organism evidence="2">
    <name type="scientific">mine drainage metagenome</name>
    <dbReference type="NCBI Taxonomy" id="410659"/>
    <lineage>
        <taxon>unclassified sequences</taxon>
        <taxon>metagenomes</taxon>
        <taxon>ecological metagenomes</taxon>
    </lineage>
</organism>
<dbReference type="GO" id="GO:1990281">
    <property type="term" value="C:efflux pump complex"/>
    <property type="evidence" value="ECO:0007669"/>
    <property type="project" value="TreeGrafter"/>
</dbReference>
<sequence>MHSTLHRGGTAQRARNADNVHVFNMALTRMNRSRLLSAAALAVLFLVGAAAAWRASRGPQVPGYRVEPHALQQDVVATGTIITPSRIDVSSEITGLVVSREVERGEHVRAGQLLLRLRADQLDAQRRQAAAALRQLLQQGRPQARAALRSADAALQLARADASRARAQAAAGAVSRQQLEQAEQALSAAQQSVFAARAAWDASRRGGALEMQARAALAAADAARARAEIRALHAGVVLTRNVEVGDAVNPGQVLLTLAQDGPVEVSLPVDERNLEHLARGQHARCVTDAYPQRVLDATLDFIAPQVDTASGTVELRLRVSAPPAWLRQDMTTSCDIVTGRVERALVVPDDALRSRRGAHADVLVLDRGRARLRAVRLGLQGLVASEVASGLRAGDVVLDAPAVSAGQRVRALLRELPQVMAAGGATDAPAGAVR</sequence>
<proteinExistence type="predicted"/>
<evidence type="ECO:0000313" key="2">
    <source>
        <dbReference type="EMBL" id="OIQ85708.1"/>
    </source>
</evidence>
<dbReference type="NCBIfam" id="TIGR01730">
    <property type="entry name" value="RND_mfp"/>
    <property type="match status" value="1"/>
</dbReference>
<dbReference type="Pfam" id="PF25954">
    <property type="entry name" value="Beta-barrel_RND_2"/>
    <property type="match status" value="1"/>
</dbReference>